<dbReference type="Proteomes" id="UP000515158">
    <property type="component" value="Unplaced"/>
</dbReference>
<accession>A0A6P8ZT69</accession>
<dbReference type="KEGG" id="tpal:117649635"/>
<dbReference type="AlphaFoldDB" id="A0A6P8ZT69"/>
<feature type="transmembrane region" description="Helical" evidence="2">
    <location>
        <begin position="70"/>
        <end position="91"/>
    </location>
</feature>
<feature type="compositionally biased region" description="Basic and acidic residues" evidence="1">
    <location>
        <begin position="387"/>
        <end position="397"/>
    </location>
</feature>
<sequence length="673" mass="73953">MVKASASTGAKSKAGGTNALRIDMKRKLPLPPPFVVSRGYTPDYPWLGQDHPAPKSSRPRLLMQQSCSGAAKAAVCVVSAVLGVALILYAGNAIIRANAERAALHDAHAAHGPGLHPQHAALVQEDPAGQDVVGALVSSKDGQHYGPDPEEHLADDPVGLRMVDPVLPENDVRVEDGSVGPAAGEDGFAQQVSEAMAQDGEASPGAIQATKHLLLWMRMANLVGLQREMEQRVQVTEALQGAYDKLQAAEAAMADGDDDLVVSELGPTPNEPTSSLEVDDAQTQVEDQPEDAPRDEHGDLQVQDTVDEDARLLMQWMAQAQPTEQELQEEPHQDQDTVDEDARLLAQWMRQASEQGVEQDAQQDGQQEALPQADPQGDEQGNQTSEQQDKDNQQVDDKVVHQILLWLTSSPQSWDVEQAVQEAKQPVAEAANNPVVLPPTGQANASAKPSAQPQPQEDPQPEAATTVVPWDQLNEDDKQDALLPTLAARGLDLHQGEANAPVATAGPAGPMLVDGADAWSDSSMATQVESDVPMREPQGELHGAPEDEKQFEAQQAQHYRHLVSQRFPLMYHVLHLRRSQQDALQQEQRATAYLRLLDLHLLQHQQEAEARRQQRQHQQDVLRLQRDEAQWAQQGQQDQQGQQSYLIGQYERRRPVRHLHGRVHFHQRHQHAF</sequence>
<protein>
    <submittedName>
        <fullName evidence="4">Uncharacterized protein LOC117649635</fullName>
    </submittedName>
</protein>
<feature type="compositionally biased region" description="Polar residues" evidence="1">
    <location>
        <begin position="271"/>
        <end position="286"/>
    </location>
</feature>
<feature type="region of interest" description="Disordered" evidence="1">
    <location>
        <begin position="350"/>
        <end position="397"/>
    </location>
</feature>
<dbReference type="RefSeq" id="XP_034248432.1">
    <property type="nucleotide sequence ID" value="XM_034392541.1"/>
</dbReference>
<organism evidence="4">
    <name type="scientific">Thrips palmi</name>
    <name type="common">Melon thrips</name>
    <dbReference type="NCBI Taxonomy" id="161013"/>
    <lineage>
        <taxon>Eukaryota</taxon>
        <taxon>Metazoa</taxon>
        <taxon>Ecdysozoa</taxon>
        <taxon>Arthropoda</taxon>
        <taxon>Hexapoda</taxon>
        <taxon>Insecta</taxon>
        <taxon>Pterygota</taxon>
        <taxon>Neoptera</taxon>
        <taxon>Paraneoptera</taxon>
        <taxon>Thysanoptera</taxon>
        <taxon>Terebrantia</taxon>
        <taxon>Thripoidea</taxon>
        <taxon>Thripidae</taxon>
        <taxon>Thrips</taxon>
    </lineage>
</organism>
<feature type="region of interest" description="Disordered" evidence="1">
    <location>
        <begin position="260"/>
        <end position="301"/>
    </location>
</feature>
<keyword evidence="2" id="KW-0812">Transmembrane</keyword>
<reference evidence="4" key="1">
    <citation type="submission" date="2025-08" db="UniProtKB">
        <authorList>
            <consortium name="RefSeq"/>
        </authorList>
    </citation>
    <scope>IDENTIFICATION</scope>
    <source>
        <tissue evidence="4">Total insect</tissue>
    </source>
</reference>
<name>A0A6P8ZT69_THRPL</name>
<dbReference type="OrthoDB" id="10676305at2759"/>
<keyword evidence="2" id="KW-1133">Transmembrane helix</keyword>
<feature type="compositionally biased region" description="Low complexity" evidence="1">
    <location>
        <begin position="355"/>
        <end position="369"/>
    </location>
</feature>
<evidence type="ECO:0000256" key="1">
    <source>
        <dbReference type="SAM" id="MobiDB-lite"/>
    </source>
</evidence>
<gene>
    <name evidence="4" type="primary">LOC117649635</name>
</gene>
<evidence type="ECO:0000256" key="2">
    <source>
        <dbReference type="SAM" id="Phobius"/>
    </source>
</evidence>
<feature type="compositionally biased region" description="Low complexity" evidence="1">
    <location>
        <begin position="451"/>
        <end position="464"/>
    </location>
</feature>
<dbReference type="GeneID" id="117649635"/>
<evidence type="ECO:0000313" key="4">
    <source>
        <dbReference type="RefSeq" id="XP_034248432.1"/>
    </source>
</evidence>
<proteinExistence type="predicted"/>
<keyword evidence="3" id="KW-1185">Reference proteome</keyword>
<dbReference type="InParanoid" id="A0A6P8ZT69"/>
<keyword evidence="2" id="KW-0472">Membrane</keyword>
<feature type="region of interest" description="Disordered" evidence="1">
    <location>
        <begin position="417"/>
        <end position="464"/>
    </location>
</feature>
<evidence type="ECO:0000313" key="3">
    <source>
        <dbReference type="Proteomes" id="UP000515158"/>
    </source>
</evidence>